<evidence type="ECO:0000313" key="2">
    <source>
        <dbReference type="EMBL" id="CAG7596072.1"/>
    </source>
</evidence>
<dbReference type="Proteomes" id="UP000693996">
    <property type="component" value="Chromosome"/>
</dbReference>
<keyword evidence="3" id="KW-1185">Reference proteome</keyword>
<dbReference type="RefSeq" id="WP_216796356.1">
    <property type="nucleotide sequence ID" value="NZ_OU343031.1"/>
</dbReference>
<dbReference type="InterPro" id="IPR001967">
    <property type="entry name" value="Peptidase_S11_N"/>
</dbReference>
<dbReference type="KEGG" id="vtr:MYVALT_G_00880"/>
<dbReference type="EC" id="3.4.16.4" evidence="2"/>
<dbReference type="PANTHER" id="PTHR21581">
    <property type="entry name" value="D-ALANYL-D-ALANINE CARBOXYPEPTIDASE"/>
    <property type="match status" value="1"/>
</dbReference>
<dbReference type="Pfam" id="PF07943">
    <property type="entry name" value="PBP5_C"/>
    <property type="match status" value="1"/>
</dbReference>
<accession>A0A916JT23</accession>
<dbReference type="GO" id="GO:0009002">
    <property type="term" value="F:serine-type D-Ala-D-Ala carboxypeptidase activity"/>
    <property type="evidence" value="ECO:0007669"/>
    <property type="project" value="UniProtKB-EC"/>
</dbReference>
<reference evidence="2" key="1">
    <citation type="submission" date="2021-06" db="EMBL/GenBank/DDBJ databases">
        <authorList>
            <person name="Szabo G."/>
        </authorList>
    </citation>
    <scope>NUCLEOTIDE SEQUENCE</scope>
    <source>
        <strain evidence="2">MYVALT</strain>
    </source>
</reference>
<evidence type="ECO:0000313" key="3">
    <source>
        <dbReference type="Proteomes" id="UP000693996"/>
    </source>
</evidence>
<feature type="domain" description="Peptidase S11 D-Ala-D-Ala carboxypeptidase A C-terminal" evidence="1">
    <location>
        <begin position="293"/>
        <end position="383"/>
    </location>
</feature>
<keyword evidence="2" id="KW-0645">Protease</keyword>
<organism evidence="2 3">
    <name type="scientific">Candidatus Vallotiella hemipterorum</name>
    <dbReference type="NCBI Taxonomy" id="1177213"/>
    <lineage>
        <taxon>Bacteria</taxon>
        <taxon>Pseudomonadati</taxon>
        <taxon>Pseudomonadota</taxon>
        <taxon>Betaproteobacteria</taxon>
        <taxon>Burkholderiales</taxon>
        <taxon>Burkholderiaceae</taxon>
        <taxon>Candidatus Vallotiella</taxon>
    </lineage>
</organism>
<dbReference type="SMART" id="SM00936">
    <property type="entry name" value="PBP5_C"/>
    <property type="match status" value="1"/>
</dbReference>
<protein>
    <submittedName>
        <fullName evidence="2">D-alanyl-D-alanine carboxypeptidase DacA</fullName>
        <ecNumber evidence="2">3.4.16.4</ecNumber>
    </submittedName>
</protein>
<dbReference type="EMBL" id="OU343031">
    <property type="protein sequence ID" value="CAG7596072.1"/>
    <property type="molecule type" value="Genomic_DNA"/>
</dbReference>
<dbReference type="Pfam" id="PF00768">
    <property type="entry name" value="Peptidase_S11"/>
    <property type="match status" value="1"/>
</dbReference>
<evidence type="ECO:0000259" key="1">
    <source>
        <dbReference type="SMART" id="SM00936"/>
    </source>
</evidence>
<dbReference type="PANTHER" id="PTHR21581:SF6">
    <property type="entry name" value="TRAFFICKING PROTEIN PARTICLE COMPLEX SUBUNIT 12"/>
    <property type="match status" value="1"/>
</dbReference>
<name>A0A916JT23_9BURK</name>
<gene>
    <name evidence="2" type="primary">dacA</name>
    <name evidence="2" type="ORF">MYVALT_G_00880</name>
</gene>
<sequence>MCLIFVRRVADYGARLAILSAVLFSSALIIHTDALAQIPPPLVHARSWVLVDVNSMQTLASANADERVEPASLTKLMTAYLVFDMLKSKKISMEQIVVPSKSIRRMHTDESRMFIEAKKPVTVHDLVYGMIVQSGNDAAIALAECIGGSEVHFVQMMNEAVQKLGMKNTHYVDVSGMPNSLHYTSAADLAVLSAHLMLDYPEYYSIFSVKNFTYNKIKQLNRNRLLWVDPSVDGLKTGYTKAAGYCLIASSKRPMLGVSNASRRLVSVMMGEPKEYYRTQDSLNMLNYGYAAYDTMQLYKANQIIDLPRVYKGQTRTVPVGVKSDRYITVPHGMGDRIMPMLERHGPLIGPIPDGQVVGTVKVIVDNKVLAHFPAVALQTVPEAGIFGRLWDAALLIFSKKT</sequence>
<keyword evidence="2" id="KW-0121">Carboxypeptidase</keyword>
<dbReference type="AlphaFoldDB" id="A0A916JT23"/>
<keyword evidence="2" id="KW-0378">Hydrolase</keyword>
<dbReference type="GO" id="GO:0006508">
    <property type="term" value="P:proteolysis"/>
    <property type="evidence" value="ECO:0007669"/>
    <property type="project" value="InterPro"/>
</dbReference>
<proteinExistence type="predicted"/>
<dbReference type="InterPro" id="IPR012907">
    <property type="entry name" value="Peptidase_S11_C"/>
</dbReference>